<evidence type="ECO:0000313" key="3">
    <source>
        <dbReference type="EMBL" id="OAY49273.1"/>
    </source>
</evidence>
<keyword evidence="4" id="KW-1185">Reference proteome</keyword>
<comment type="caution">
    <text evidence="3">The sequence shown here is derived from an EMBL/GenBank/DDBJ whole genome shotgun (WGS) entry which is preliminary data.</text>
</comment>
<protein>
    <recommendedName>
        <fullName evidence="2">Alpha/beta hydrolase fold-3 domain-containing protein</fullName>
    </recommendedName>
</protein>
<accession>A0A2C9VT75</accession>
<dbReference type="OrthoDB" id="408631at2759"/>
<dbReference type="EMBL" id="CM004391">
    <property type="protein sequence ID" value="OAY49273.1"/>
    <property type="molecule type" value="Genomic_DNA"/>
</dbReference>
<reference evidence="4" key="1">
    <citation type="journal article" date="2016" name="Nat. Biotechnol.">
        <title>Sequencing wild and cultivated cassava and related species reveals extensive interspecific hybridization and genetic diversity.</title>
        <authorList>
            <person name="Bredeson J.V."/>
            <person name="Lyons J.B."/>
            <person name="Prochnik S.E."/>
            <person name="Wu G.A."/>
            <person name="Ha C.M."/>
            <person name="Edsinger-Gonzales E."/>
            <person name="Grimwood J."/>
            <person name="Schmutz J."/>
            <person name="Rabbi I.Y."/>
            <person name="Egesi C."/>
            <person name="Nauluvula P."/>
            <person name="Lebot V."/>
            <person name="Ndunguru J."/>
            <person name="Mkamilo G."/>
            <person name="Bart R.S."/>
            <person name="Setter T.L."/>
            <person name="Gleadow R.M."/>
            <person name="Kulakow P."/>
            <person name="Ferguson M.E."/>
            <person name="Rounsley S."/>
            <person name="Rokhsar D.S."/>
        </authorList>
    </citation>
    <scope>NUCLEOTIDE SEQUENCE [LARGE SCALE GENOMIC DNA]</scope>
    <source>
        <strain evidence="4">cv. AM560-2</strain>
    </source>
</reference>
<dbReference type="InterPro" id="IPR050466">
    <property type="entry name" value="Carboxylest/Gibb_receptor"/>
</dbReference>
<dbReference type="InterPro" id="IPR029058">
    <property type="entry name" value="AB_hydrolase_fold"/>
</dbReference>
<dbReference type="Gramene" id="Manes.05G042800.1.v8.1">
    <property type="protein sequence ID" value="Manes.05G042800.1.v8.1.CDS.1"/>
    <property type="gene ID" value="Manes.05G042800.v8.1"/>
</dbReference>
<dbReference type="AlphaFoldDB" id="A0A2C9VT75"/>
<dbReference type="SUPFAM" id="SSF53474">
    <property type="entry name" value="alpha/beta-Hydrolases"/>
    <property type="match status" value="1"/>
</dbReference>
<feature type="domain" description="Alpha/beta hydrolase fold-3" evidence="2">
    <location>
        <begin position="93"/>
        <end position="313"/>
    </location>
</feature>
<evidence type="ECO:0000259" key="2">
    <source>
        <dbReference type="Pfam" id="PF07859"/>
    </source>
</evidence>
<gene>
    <name evidence="3" type="ORF">MANES_05G042800v8</name>
</gene>
<dbReference type="Gene3D" id="3.40.50.1820">
    <property type="entry name" value="alpha/beta hydrolase"/>
    <property type="match status" value="1"/>
</dbReference>
<organism evidence="3 4">
    <name type="scientific">Manihot esculenta</name>
    <name type="common">Cassava</name>
    <name type="synonym">Jatropha manihot</name>
    <dbReference type="NCBI Taxonomy" id="3983"/>
    <lineage>
        <taxon>Eukaryota</taxon>
        <taxon>Viridiplantae</taxon>
        <taxon>Streptophyta</taxon>
        <taxon>Embryophyta</taxon>
        <taxon>Tracheophyta</taxon>
        <taxon>Spermatophyta</taxon>
        <taxon>Magnoliopsida</taxon>
        <taxon>eudicotyledons</taxon>
        <taxon>Gunneridae</taxon>
        <taxon>Pentapetalae</taxon>
        <taxon>rosids</taxon>
        <taxon>fabids</taxon>
        <taxon>Malpighiales</taxon>
        <taxon>Euphorbiaceae</taxon>
        <taxon>Crotonoideae</taxon>
        <taxon>Manihoteae</taxon>
        <taxon>Manihot</taxon>
    </lineage>
</organism>
<comment type="similarity">
    <text evidence="1">Belongs to the 'GDXG' lipolytic enzyme family.</text>
</comment>
<dbReference type="Pfam" id="PF07859">
    <property type="entry name" value="Abhydrolase_3"/>
    <property type="match status" value="1"/>
</dbReference>
<proteinExistence type="inferred from homology"/>
<name>A0A2C9VT75_MANES</name>
<dbReference type="InterPro" id="IPR013094">
    <property type="entry name" value="AB_hydrolase_3"/>
</dbReference>
<dbReference type="Proteomes" id="UP000091857">
    <property type="component" value="Chromosome 5"/>
</dbReference>
<evidence type="ECO:0000313" key="4">
    <source>
        <dbReference type="Proteomes" id="UP000091857"/>
    </source>
</evidence>
<evidence type="ECO:0000256" key="1">
    <source>
        <dbReference type="ARBA" id="ARBA00010515"/>
    </source>
</evidence>
<dbReference type="PANTHER" id="PTHR23024">
    <property type="entry name" value="ARYLACETAMIDE DEACETYLASE"/>
    <property type="match status" value="1"/>
</dbReference>
<dbReference type="GO" id="GO:0016787">
    <property type="term" value="F:hydrolase activity"/>
    <property type="evidence" value="ECO:0007669"/>
    <property type="project" value="InterPro"/>
</dbReference>
<sequence>MNTQNPFQRCYEYSKFDPYEHLNIRLNPDGTVTRLLKLPLANPDPDPNSGKAVASKDAILDPEKKTSLRIFLSSKLTLKNPKKSDTTTRLPIVFYFHGSSWIQCRANYFSLHLSNSYMACSIPAIMLLVDYRLAPENRLPAQYDDAMDALLWLKKQALDPDGERWVKDYGDFSRCFLYGCGCGGNIVFNVALRAMDVDLNPLKIDGLILNQPIFGGKQRTGSEIQHATDHILPLPAMDLMWELALPKGMDRDHRFCNPLLEGPHQMKLGALQRCLVIGFGLNPLIDRQQEFVKMLLRHGIQVEAQFDEIGFHRIELVDPRRAVALDNLVKDFINS</sequence>
<dbReference type="PANTHER" id="PTHR23024:SF673">
    <property type="entry name" value="ALPHA_BETA HYDROLASE FOLD-3 DOMAIN-CONTAINING PROTEIN"/>
    <property type="match status" value="1"/>
</dbReference>